<evidence type="ECO:0000313" key="2">
    <source>
        <dbReference type="Proteomes" id="UP000184112"/>
    </source>
</evidence>
<proteinExistence type="predicted"/>
<name>A0A1M5MFX9_FLAJO</name>
<sequence>MTLKKSFIIHGYKQKNTSISAGVLDIFILKKSLICCNAVTSVY</sequence>
<organism evidence="1 2">
    <name type="scientific">Flavobacterium johnsoniae</name>
    <name type="common">Cytophaga johnsonae</name>
    <dbReference type="NCBI Taxonomy" id="986"/>
    <lineage>
        <taxon>Bacteria</taxon>
        <taxon>Pseudomonadati</taxon>
        <taxon>Bacteroidota</taxon>
        <taxon>Flavobacteriia</taxon>
        <taxon>Flavobacteriales</taxon>
        <taxon>Flavobacteriaceae</taxon>
        <taxon>Flavobacterium</taxon>
    </lineage>
</organism>
<dbReference type="EMBL" id="FQWH01000004">
    <property type="protein sequence ID" value="SHG76215.1"/>
    <property type="molecule type" value="Genomic_DNA"/>
</dbReference>
<dbReference type="AlphaFoldDB" id="A0A1M5MFX9"/>
<dbReference type="Proteomes" id="UP000184112">
    <property type="component" value="Unassembled WGS sequence"/>
</dbReference>
<accession>A0A1M5MFX9</accession>
<protein>
    <submittedName>
        <fullName evidence="1">Uncharacterized protein</fullName>
    </submittedName>
</protein>
<evidence type="ECO:0000313" key="1">
    <source>
        <dbReference type="EMBL" id="SHG76215.1"/>
    </source>
</evidence>
<reference evidence="1 2" key="1">
    <citation type="submission" date="2016-11" db="EMBL/GenBank/DDBJ databases">
        <authorList>
            <person name="Jaros S."/>
            <person name="Januszkiewicz K."/>
            <person name="Wedrychowicz H."/>
        </authorList>
    </citation>
    <scope>NUCLEOTIDE SEQUENCE [LARGE SCALE GENOMIC DNA]</scope>
    <source>
        <strain evidence="1 2">DSM 6792</strain>
    </source>
</reference>
<gene>
    <name evidence="1" type="ORF">SAMN05444388_104163</name>
</gene>